<dbReference type="InterPro" id="IPR052347">
    <property type="entry name" value="Isochorismatase_Nicotinamidase"/>
</dbReference>
<protein>
    <recommendedName>
        <fullName evidence="6">nicotinamidase</fullName>
        <ecNumber evidence="6">3.5.1.19</ecNumber>
    </recommendedName>
    <alternativeName>
        <fullName evidence="7">Nicotinamide deamidase</fullName>
    </alternativeName>
</protein>
<dbReference type="GO" id="GO:0008936">
    <property type="term" value="F:nicotinamidase activity"/>
    <property type="evidence" value="ECO:0007669"/>
    <property type="project" value="UniProtKB-EC"/>
</dbReference>
<gene>
    <name evidence="9" type="ORF">MELIAE_LOCUS81</name>
</gene>
<evidence type="ECO:0000256" key="1">
    <source>
        <dbReference type="ARBA" id="ARBA00006336"/>
    </source>
</evidence>
<reference evidence="9" key="1">
    <citation type="submission" date="2021-12" db="EMBL/GenBank/DDBJ databases">
        <authorList>
            <person name="King R."/>
        </authorList>
    </citation>
    <scope>NUCLEOTIDE SEQUENCE</scope>
</reference>
<sequence>MAVNGSKIDAEKVLRDFLKKHKKTSENAVAITKDEFVLFCREIYGANHESYPAIFDVFCQNKDEILRENELQIFIDKWLSIVLNPVTAIIIVDVQNDFISGTLALKNCPANQDGADTVLGVNKLLATVKFDKVFYSLDWHPKDHISFYENRHLRPFHESSLGLDKAQMYDKVIFEGTPPTEQILWPTHCIQGTWGSELHKDLLRVEGAVYIKKGVNSEIDSYSAFWDNKKHSATDLSKYLKKFNITDLYVCGLAYDVCVGSTALDSMALGFRTILIEDCCKGVTEQGMAEMKNKILSGNGIVVSSKEVNKLLDGSVKRPELGYFLAKHLTSQK</sequence>
<dbReference type="SUPFAM" id="SSF52499">
    <property type="entry name" value="Isochorismatase-like hydrolases"/>
    <property type="match status" value="1"/>
</dbReference>
<feature type="domain" description="Isochorismatase-like" evidence="8">
    <location>
        <begin position="87"/>
        <end position="303"/>
    </location>
</feature>
<dbReference type="GO" id="GO:0046872">
    <property type="term" value="F:metal ion binding"/>
    <property type="evidence" value="ECO:0007669"/>
    <property type="project" value="UniProtKB-KW"/>
</dbReference>
<keyword evidence="3" id="KW-0479">Metal-binding</keyword>
<dbReference type="AlphaFoldDB" id="A0A9P0AQ34"/>
<accession>A0A9P0AQ34</accession>
<dbReference type="EC" id="3.5.1.19" evidence="6"/>
<dbReference type="EMBL" id="OV121132">
    <property type="protein sequence ID" value="CAH0545751.1"/>
    <property type="molecule type" value="Genomic_DNA"/>
</dbReference>
<evidence type="ECO:0000256" key="6">
    <source>
        <dbReference type="ARBA" id="ARBA00039017"/>
    </source>
</evidence>
<evidence type="ECO:0000313" key="9">
    <source>
        <dbReference type="EMBL" id="CAH0545751.1"/>
    </source>
</evidence>
<dbReference type="Proteomes" id="UP001154078">
    <property type="component" value="Chromosome 1"/>
</dbReference>
<organism evidence="9 10">
    <name type="scientific">Brassicogethes aeneus</name>
    <name type="common">Rape pollen beetle</name>
    <name type="synonym">Meligethes aeneus</name>
    <dbReference type="NCBI Taxonomy" id="1431903"/>
    <lineage>
        <taxon>Eukaryota</taxon>
        <taxon>Metazoa</taxon>
        <taxon>Ecdysozoa</taxon>
        <taxon>Arthropoda</taxon>
        <taxon>Hexapoda</taxon>
        <taxon>Insecta</taxon>
        <taxon>Pterygota</taxon>
        <taxon>Neoptera</taxon>
        <taxon>Endopterygota</taxon>
        <taxon>Coleoptera</taxon>
        <taxon>Polyphaga</taxon>
        <taxon>Cucujiformia</taxon>
        <taxon>Nitidulidae</taxon>
        <taxon>Meligethinae</taxon>
        <taxon>Brassicogethes</taxon>
    </lineage>
</organism>
<comment type="similarity">
    <text evidence="1">Belongs to the isochorismatase family.</text>
</comment>
<keyword evidence="4" id="KW-0378">Hydrolase</keyword>
<dbReference type="PANTHER" id="PTHR11080">
    <property type="entry name" value="PYRAZINAMIDASE/NICOTINAMIDASE"/>
    <property type="match status" value="1"/>
</dbReference>
<evidence type="ECO:0000256" key="4">
    <source>
        <dbReference type="ARBA" id="ARBA00022801"/>
    </source>
</evidence>
<evidence type="ECO:0000313" key="10">
    <source>
        <dbReference type="Proteomes" id="UP001154078"/>
    </source>
</evidence>
<evidence type="ECO:0000256" key="3">
    <source>
        <dbReference type="ARBA" id="ARBA00022723"/>
    </source>
</evidence>
<dbReference type="InterPro" id="IPR036380">
    <property type="entry name" value="Isochorismatase-like_sf"/>
</dbReference>
<evidence type="ECO:0000256" key="5">
    <source>
        <dbReference type="ARBA" id="ARBA00037900"/>
    </source>
</evidence>
<evidence type="ECO:0000256" key="7">
    <source>
        <dbReference type="ARBA" id="ARBA00043224"/>
    </source>
</evidence>
<dbReference type="OrthoDB" id="167809at2759"/>
<evidence type="ECO:0000256" key="2">
    <source>
        <dbReference type="ARBA" id="ARBA00022642"/>
    </source>
</evidence>
<dbReference type="Pfam" id="PF00857">
    <property type="entry name" value="Isochorismatase"/>
    <property type="match status" value="1"/>
</dbReference>
<evidence type="ECO:0000259" key="8">
    <source>
        <dbReference type="Pfam" id="PF00857"/>
    </source>
</evidence>
<keyword evidence="2" id="KW-0662">Pyridine nucleotide biosynthesis</keyword>
<dbReference type="PANTHER" id="PTHR11080:SF2">
    <property type="entry name" value="LD05707P"/>
    <property type="match status" value="1"/>
</dbReference>
<name>A0A9P0AQ34_BRAAE</name>
<dbReference type="CDD" id="cd01011">
    <property type="entry name" value="nicotinamidase"/>
    <property type="match status" value="1"/>
</dbReference>
<keyword evidence="10" id="KW-1185">Reference proteome</keyword>
<proteinExistence type="inferred from homology"/>
<dbReference type="GO" id="GO:0019363">
    <property type="term" value="P:pyridine nucleotide biosynthetic process"/>
    <property type="evidence" value="ECO:0007669"/>
    <property type="project" value="UniProtKB-KW"/>
</dbReference>
<comment type="pathway">
    <text evidence="5">Cofactor biosynthesis; nicotinate biosynthesis; nicotinate from nicotinamide: step 1/1.</text>
</comment>
<dbReference type="InterPro" id="IPR000868">
    <property type="entry name" value="Isochorismatase-like_dom"/>
</dbReference>
<dbReference type="Gene3D" id="3.40.50.850">
    <property type="entry name" value="Isochorismatase-like"/>
    <property type="match status" value="1"/>
</dbReference>